<feature type="domain" description="PDZ" evidence="6">
    <location>
        <begin position="776"/>
        <end position="926"/>
    </location>
</feature>
<evidence type="ECO:0008006" key="10">
    <source>
        <dbReference type="Google" id="ProtNLM"/>
    </source>
</evidence>
<evidence type="ECO:0000256" key="5">
    <source>
        <dbReference type="SAM" id="MobiDB-lite"/>
    </source>
</evidence>
<evidence type="ECO:0000256" key="1">
    <source>
        <dbReference type="ARBA" id="ARBA00009179"/>
    </source>
</evidence>
<organism evidence="8 9">
    <name type="scientific">Discostella pseudostelligera</name>
    <dbReference type="NCBI Taxonomy" id="259834"/>
    <lineage>
        <taxon>Eukaryota</taxon>
        <taxon>Sar</taxon>
        <taxon>Stramenopiles</taxon>
        <taxon>Ochrophyta</taxon>
        <taxon>Bacillariophyta</taxon>
        <taxon>Coscinodiscophyceae</taxon>
        <taxon>Thalassiosirophycidae</taxon>
        <taxon>Stephanodiscales</taxon>
        <taxon>Stephanodiscaceae</taxon>
        <taxon>Discostella</taxon>
    </lineage>
</organism>
<keyword evidence="3" id="KW-0378">Hydrolase</keyword>
<dbReference type="InterPro" id="IPR001478">
    <property type="entry name" value="PDZ"/>
</dbReference>
<dbReference type="CDD" id="cd06782">
    <property type="entry name" value="cpPDZ_CPP-like"/>
    <property type="match status" value="1"/>
</dbReference>
<proteinExistence type="inferred from homology"/>
<dbReference type="PANTHER" id="PTHR32060">
    <property type="entry name" value="TAIL-SPECIFIC PROTEASE"/>
    <property type="match status" value="1"/>
</dbReference>
<evidence type="ECO:0000256" key="2">
    <source>
        <dbReference type="ARBA" id="ARBA00022670"/>
    </source>
</evidence>
<dbReference type="SMART" id="SM00228">
    <property type="entry name" value="PDZ"/>
    <property type="match status" value="2"/>
</dbReference>
<dbReference type="SUPFAM" id="SSF50156">
    <property type="entry name" value="PDZ domain-like"/>
    <property type="match status" value="2"/>
</dbReference>
<dbReference type="SMART" id="SM00245">
    <property type="entry name" value="TSPc"/>
    <property type="match status" value="2"/>
</dbReference>
<feature type="domain" description="Tail specific protease" evidence="7">
    <location>
        <begin position="221"/>
        <end position="438"/>
    </location>
</feature>
<dbReference type="GO" id="GO:0006508">
    <property type="term" value="P:proteolysis"/>
    <property type="evidence" value="ECO:0007669"/>
    <property type="project" value="UniProtKB-KW"/>
</dbReference>
<evidence type="ECO:0000313" key="8">
    <source>
        <dbReference type="EMBL" id="KAL3756565.1"/>
    </source>
</evidence>
<dbReference type="Proteomes" id="UP001530293">
    <property type="component" value="Unassembled WGS sequence"/>
</dbReference>
<feature type="compositionally biased region" description="Polar residues" evidence="5">
    <location>
        <begin position="816"/>
        <end position="828"/>
    </location>
</feature>
<dbReference type="CDD" id="cd07560">
    <property type="entry name" value="Peptidase_S41_CPP"/>
    <property type="match status" value="2"/>
</dbReference>
<comment type="caution">
    <text evidence="8">The sequence shown here is derived from an EMBL/GenBank/DDBJ whole genome shotgun (WGS) entry which is preliminary data.</text>
</comment>
<evidence type="ECO:0000259" key="7">
    <source>
        <dbReference type="SMART" id="SM00245"/>
    </source>
</evidence>
<reference evidence="8 9" key="1">
    <citation type="submission" date="2024-10" db="EMBL/GenBank/DDBJ databases">
        <title>Updated reference genomes for cyclostephanoid diatoms.</title>
        <authorList>
            <person name="Roberts W.R."/>
            <person name="Alverson A.J."/>
        </authorList>
    </citation>
    <scope>NUCLEOTIDE SEQUENCE [LARGE SCALE GENOMIC DNA]</scope>
    <source>
        <strain evidence="8 9">AJA232-27</strain>
    </source>
</reference>
<feature type="compositionally biased region" description="Basic and acidic residues" evidence="5">
    <location>
        <begin position="799"/>
        <end position="813"/>
    </location>
</feature>
<dbReference type="Gene3D" id="3.90.226.10">
    <property type="entry name" value="2-enoyl-CoA Hydratase, Chain A, domain 1"/>
    <property type="match status" value="2"/>
</dbReference>
<dbReference type="Pfam" id="PF17820">
    <property type="entry name" value="PDZ_6"/>
    <property type="match status" value="1"/>
</dbReference>
<dbReference type="InterPro" id="IPR004447">
    <property type="entry name" value="Peptidase_S41A"/>
</dbReference>
<dbReference type="InterPro" id="IPR036034">
    <property type="entry name" value="PDZ_sf"/>
</dbReference>
<dbReference type="Pfam" id="PF03572">
    <property type="entry name" value="Peptidase_S41"/>
    <property type="match status" value="2"/>
</dbReference>
<gene>
    <name evidence="8" type="ORF">ACHAWU_009959</name>
</gene>
<evidence type="ECO:0000313" key="9">
    <source>
        <dbReference type="Proteomes" id="UP001530293"/>
    </source>
</evidence>
<sequence>MVIFGSSLSSNDNQRYVPFFGWKGFQQISSKINNAWQKIEEVEQLNQKSVSLYRNILGQLEQRYVDEVEPMSLFETTTRAMLSTLDPYTMYISPQDIVKRQQLVGIGAFVMKAGDSPEFLDGKAVSSLMANVPSPVALPTRLLRSTKSQGVQNNDGYRVVLSLKGYAYDAGLRVGDVILGIDNQSIVGDSASIPTLEKVRDLLKGPNGTKVNITFKRPGIDTLQSIDLERKLVEFPDVPYSGTLDNDSSIGFIKLQRFGRNAGKVMQKALLQMKDQHVSGLILDLRDNSGGELFSAVQIASLFFRDGTFLGSSEGNGSMYPNEVYYSGKLDLRQYGYRRSELPSSENDGIFFDGKQIIDPDDTKIIILTNKRTASAAEFLSGVFQDLDKAIIIGADESTLGKGIGQREMWLPDGGALKLTYHEFYTPSGRCVQRKQYQNGPVHNRENIDQVGKAFHTKNGRLINDRQGIEVDYMVEPKTSLLNAILSSSGAYFAFATEFCAQHNQASHINADLVVNDEVYADFKSFVVKEERRGNLNLLDYFDEQHLLRKIAQLSDESNHASTQIQRSLAILRRQVVQDLLDDFDTCNEIIRFELEQNILAQQLRISSSSSSSTSLFLFGKFGKGNGDKVTDDDQNVEEDTPADEDANANTRSFLKVALPSFLAGGIATLGFLFLPLLADYNDAFNGGTINNSFQSSEGMSKVAAENKNVNNVNQPVILFETILNDLNDAYVDKVDVQKLFETGVKAMTASLDPYTEFESRLEARELEESVTGKYGGVGLVIRGGTNLKLLSEDEDISSEEKPIVGGSSKEEMIESPSTSDKPLSISSPPVAVRQNDGGRVNKLEKKAADKDEDVDLDEIERKRARKKSMEDGIRVVSAFEGMRVGDKLLAIDDFNIKPTTAVDEVRNHLRGEPGTPVSITFLRDGVNEPQTITIERSVVHIPDVKYFDPSDGIGYIDLSGFANDAGREVRYAIRALQHGSSQLAASDSDVRDDAGLVATDPTKLKGLVLDLRSNPGGLLTSAVDVATLFVPHGSDIVSAKGRGFPETLYKSITEPILDPKTRLAVLVNEQTASAAEIVAGAIQDLDVGVIVGKGRTFGKGLVQNVQDLPYQTALKYTVAKYYTPSGRCIQSTVYEEGSSADAENGGAKYKSKKVADKDRNVFLTAHGRQVKDGGGVEVDYKIEPQKASPLEVILLNSGTYSDYAAEWSKSHMLTDKFKVDDSTYKDFQRFVEQRQKEGDIKLEVVYEAQLKELQKKLKASKFDSARRELDALRADIIKDIKKDFSVYKAEITEDLEQTILARYLPDSMLIERGLRSDVQVSETAKMLKDGREFDKLLARSNIPEKRYESTSAIMSEPDLRSRL</sequence>
<feature type="domain" description="Tail specific protease" evidence="7">
    <location>
        <begin position="928"/>
        <end position="1135"/>
    </location>
</feature>
<evidence type="ECO:0000256" key="4">
    <source>
        <dbReference type="ARBA" id="ARBA00022825"/>
    </source>
</evidence>
<keyword evidence="4" id="KW-0720">Serine protease</keyword>
<dbReference type="InterPro" id="IPR029045">
    <property type="entry name" value="ClpP/crotonase-like_dom_sf"/>
</dbReference>
<evidence type="ECO:0000256" key="3">
    <source>
        <dbReference type="ARBA" id="ARBA00022801"/>
    </source>
</evidence>
<feature type="domain" description="PDZ" evidence="6">
    <location>
        <begin position="104"/>
        <end position="219"/>
    </location>
</feature>
<dbReference type="InterPro" id="IPR005151">
    <property type="entry name" value="Tail-specific_protease"/>
</dbReference>
<dbReference type="EMBL" id="JALLBG020000303">
    <property type="protein sequence ID" value="KAL3756565.1"/>
    <property type="molecule type" value="Genomic_DNA"/>
</dbReference>
<accession>A0ABD3LXV5</accession>
<comment type="similarity">
    <text evidence="1">Belongs to the peptidase S41A family.</text>
</comment>
<dbReference type="SUPFAM" id="SSF52096">
    <property type="entry name" value="ClpP/crotonase"/>
    <property type="match status" value="2"/>
</dbReference>
<dbReference type="Gene3D" id="2.30.42.10">
    <property type="match status" value="2"/>
</dbReference>
<dbReference type="GO" id="GO:0008236">
    <property type="term" value="F:serine-type peptidase activity"/>
    <property type="evidence" value="ECO:0007669"/>
    <property type="project" value="UniProtKB-KW"/>
</dbReference>
<evidence type="ECO:0000259" key="6">
    <source>
        <dbReference type="SMART" id="SM00228"/>
    </source>
</evidence>
<feature type="region of interest" description="Disordered" evidence="5">
    <location>
        <begin position="794"/>
        <end position="840"/>
    </location>
</feature>
<name>A0ABD3LXV5_9STRA</name>
<keyword evidence="9" id="KW-1185">Reference proteome</keyword>
<protein>
    <recommendedName>
        <fullName evidence="10">PDZ domain-containing protein</fullName>
    </recommendedName>
</protein>
<keyword evidence="2" id="KW-0645">Protease</keyword>
<dbReference type="InterPro" id="IPR041489">
    <property type="entry name" value="PDZ_6"/>
</dbReference>
<dbReference type="PANTHER" id="PTHR32060:SF22">
    <property type="entry name" value="CARBOXYL-TERMINAL-PROCESSING PEPTIDASE 3, CHLOROPLASTIC"/>
    <property type="match status" value="1"/>
</dbReference>